<name>M0BFC1_9EURY</name>
<protein>
    <recommendedName>
        <fullName evidence="9">DNA primase DnaG</fullName>
        <ecNumber evidence="9">2.7.7.101</ecNumber>
    </recommendedName>
</protein>
<feature type="compositionally biased region" description="Low complexity" evidence="10">
    <location>
        <begin position="365"/>
        <end position="391"/>
    </location>
</feature>
<dbReference type="GO" id="GO:0003899">
    <property type="term" value="F:DNA-directed RNA polymerase activity"/>
    <property type="evidence" value="ECO:0007669"/>
    <property type="project" value="UniProtKB-UniRule"/>
</dbReference>
<dbReference type="InterPro" id="IPR020607">
    <property type="entry name" value="Primase_DnaG_arc"/>
</dbReference>
<dbReference type="GO" id="GO:0006269">
    <property type="term" value="P:DNA replication, synthesis of primer"/>
    <property type="evidence" value="ECO:0007669"/>
    <property type="project" value="UniProtKB-UniRule"/>
</dbReference>
<sequence>MDETEKYLIHAAVTAAGVVERSDVVGAIFGQTEGLLGDELDLPELRRTGKLGHIDVSVSSSGGESRGTVTISTSLDKVETATLAASLETIDRVGPCRAAFEVDEIEDVRAAKRREVVDRAAELLQTGFDDSVMSSAEILSSVREHVRVADIDTYEGLPAGPRVSESDAIIVVEGRADVLTLLRYGIKNAVGVEGTDVPDEIASLTRDRTTTAFLDADRGGELILEELRQVGDVDYVARPPDGASVEDLDHHEVFTALRKKEPIEPTVSADAAPTVQAGEQFGPETDRQRDDSSKVPSSTDGGASTRDPPPADQTAIDHDDSTDETTSPGRASTTGETAARTARSSPPSAIETDERSPDADDDTDSSSTRSTTADTATSSAEPTTADTATSSVEPATAGADTTETQDTSTNTGIESVDPTDETTVDEPAVDPDESSHSLYEHVAELGTGESGTARFLDEDRTVIDDYPVNEIPDRLETDAAPSVILLDGVLSQELVDRAAKSGVSTIIATSLGQFVKRPTSVRIFAADSVASEPPAE</sequence>
<dbReference type="PANTHER" id="PTHR30313:SF2">
    <property type="entry name" value="DNA PRIMASE"/>
    <property type="match status" value="1"/>
</dbReference>
<evidence type="ECO:0000256" key="1">
    <source>
        <dbReference type="ARBA" id="ARBA00022478"/>
    </source>
</evidence>
<dbReference type="CDD" id="cd01029">
    <property type="entry name" value="TOPRIM_primases"/>
    <property type="match status" value="1"/>
</dbReference>
<feature type="compositionally biased region" description="Polar residues" evidence="10">
    <location>
        <begin position="324"/>
        <end position="336"/>
    </location>
</feature>
<proteinExistence type="inferred from homology"/>
<feature type="compositionally biased region" description="Low complexity" evidence="10">
    <location>
        <begin position="337"/>
        <end position="349"/>
    </location>
</feature>
<keyword evidence="13" id="KW-1185">Reference proteome</keyword>
<keyword evidence="4 9" id="KW-0548">Nucleotidyltransferase</keyword>
<dbReference type="EMBL" id="AOIQ01000021">
    <property type="protein sequence ID" value="ELZ08364.1"/>
    <property type="molecule type" value="Genomic_DNA"/>
</dbReference>
<evidence type="ECO:0000256" key="3">
    <source>
        <dbReference type="ARBA" id="ARBA00022679"/>
    </source>
</evidence>
<evidence type="ECO:0000256" key="4">
    <source>
        <dbReference type="ARBA" id="ARBA00022695"/>
    </source>
</evidence>
<dbReference type="SUPFAM" id="SSF56731">
    <property type="entry name" value="DNA primase core"/>
    <property type="match status" value="1"/>
</dbReference>
<dbReference type="SMART" id="SM00493">
    <property type="entry name" value="TOPRIM"/>
    <property type="match status" value="1"/>
</dbReference>
<feature type="compositionally biased region" description="Low complexity" evidence="10">
    <location>
        <begin position="401"/>
        <end position="411"/>
    </location>
</feature>
<keyword evidence="5 9" id="KW-0235">DNA replication</keyword>
<organism evidence="12 13">
    <name type="scientific">Halovivax asiaticus JCM 14624</name>
    <dbReference type="NCBI Taxonomy" id="1227490"/>
    <lineage>
        <taxon>Archaea</taxon>
        <taxon>Methanobacteriati</taxon>
        <taxon>Methanobacteriota</taxon>
        <taxon>Stenosarchaea group</taxon>
        <taxon>Halobacteria</taxon>
        <taxon>Halobacteriales</taxon>
        <taxon>Natrialbaceae</taxon>
        <taxon>Halovivax</taxon>
    </lineage>
</organism>
<evidence type="ECO:0000256" key="2">
    <source>
        <dbReference type="ARBA" id="ARBA00022515"/>
    </source>
</evidence>
<comment type="function">
    <text evidence="9">RNA polymerase that catalyzes the synthesis of short RNA molecules used as primers for DNA polymerase during DNA replication.</text>
</comment>
<dbReference type="NCBIfam" id="NF003108">
    <property type="entry name" value="PRK04031.1-1"/>
    <property type="match status" value="1"/>
</dbReference>
<comment type="subunit">
    <text evidence="9">Forms a ternary complex with MCM helicase and DNA.</text>
</comment>
<dbReference type="GO" id="GO:0005737">
    <property type="term" value="C:cytoplasm"/>
    <property type="evidence" value="ECO:0007669"/>
    <property type="project" value="TreeGrafter"/>
</dbReference>
<keyword evidence="7" id="KW-0460">Magnesium</keyword>
<keyword evidence="2 9" id="KW-0639">Primosome</keyword>
<dbReference type="GO" id="GO:0000428">
    <property type="term" value="C:DNA-directed RNA polymerase complex"/>
    <property type="evidence" value="ECO:0007669"/>
    <property type="project" value="UniProtKB-KW"/>
</dbReference>
<dbReference type="PROSITE" id="PS50880">
    <property type="entry name" value="TOPRIM"/>
    <property type="match status" value="1"/>
</dbReference>
<comment type="catalytic activity">
    <reaction evidence="9">
        <text>ssDNA + n NTP = ssDNA/pppN(pN)n-1 hybrid + (n-1) diphosphate.</text>
        <dbReference type="EC" id="2.7.7.101"/>
    </reaction>
</comment>
<dbReference type="GO" id="GO:0046872">
    <property type="term" value="F:metal ion binding"/>
    <property type="evidence" value="ECO:0007669"/>
    <property type="project" value="UniProtKB-KW"/>
</dbReference>
<evidence type="ECO:0000313" key="13">
    <source>
        <dbReference type="Proteomes" id="UP000011560"/>
    </source>
</evidence>
<feature type="compositionally biased region" description="Basic and acidic residues" evidence="10">
    <location>
        <begin position="284"/>
        <end position="293"/>
    </location>
</feature>
<dbReference type="Pfam" id="PF13662">
    <property type="entry name" value="Toprim_4"/>
    <property type="match status" value="1"/>
</dbReference>
<dbReference type="PANTHER" id="PTHR30313">
    <property type="entry name" value="DNA PRIMASE"/>
    <property type="match status" value="1"/>
</dbReference>
<dbReference type="InterPro" id="IPR034154">
    <property type="entry name" value="TOPRIM_DnaG/twinkle"/>
</dbReference>
<evidence type="ECO:0000256" key="5">
    <source>
        <dbReference type="ARBA" id="ARBA00022705"/>
    </source>
</evidence>
<dbReference type="HAMAP" id="MF_00007">
    <property type="entry name" value="DNA_primase_DnaG_arc"/>
    <property type="match status" value="1"/>
</dbReference>
<dbReference type="Gene3D" id="3.40.1360.10">
    <property type="match status" value="1"/>
</dbReference>
<comment type="similarity">
    <text evidence="9">Belongs to the archaeal DnaG primase family.</text>
</comment>
<dbReference type="Proteomes" id="UP000011560">
    <property type="component" value="Unassembled WGS sequence"/>
</dbReference>
<dbReference type="GO" id="GO:1990077">
    <property type="term" value="C:primosome complex"/>
    <property type="evidence" value="ECO:0007669"/>
    <property type="project" value="UniProtKB-KW"/>
</dbReference>
<dbReference type="OrthoDB" id="8643at2157"/>
<evidence type="ECO:0000256" key="9">
    <source>
        <dbReference type="HAMAP-Rule" id="MF_00007"/>
    </source>
</evidence>
<keyword evidence="3 9" id="KW-0808">Transferase</keyword>
<dbReference type="STRING" id="1227490.C479_13533"/>
<evidence type="ECO:0000256" key="7">
    <source>
        <dbReference type="ARBA" id="ARBA00022842"/>
    </source>
</evidence>
<evidence type="ECO:0000313" key="12">
    <source>
        <dbReference type="EMBL" id="ELZ08364.1"/>
    </source>
</evidence>
<accession>M0BFC1</accession>
<dbReference type="PATRIC" id="fig|1227490.4.peg.2745"/>
<evidence type="ECO:0000256" key="8">
    <source>
        <dbReference type="ARBA" id="ARBA00023163"/>
    </source>
</evidence>
<dbReference type="GO" id="GO:0000178">
    <property type="term" value="C:exosome (RNase complex)"/>
    <property type="evidence" value="ECO:0007669"/>
    <property type="project" value="InterPro"/>
</dbReference>
<dbReference type="RefSeq" id="WP_007703597.1">
    <property type="nucleotide sequence ID" value="NZ_AOIQ01000021.1"/>
</dbReference>
<gene>
    <name evidence="9" type="primary">dnaG</name>
    <name evidence="12" type="ORF">C479_13533</name>
</gene>
<dbReference type="InterPro" id="IPR006171">
    <property type="entry name" value="TOPRIM_dom"/>
</dbReference>
<dbReference type="EC" id="2.7.7.101" evidence="9"/>
<dbReference type="AlphaFoldDB" id="M0BFC1"/>
<keyword evidence="1 9" id="KW-0240">DNA-directed RNA polymerase</keyword>
<evidence type="ECO:0000256" key="10">
    <source>
        <dbReference type="SAM" id="MobiDB-lite"/>
    </source>
</evidence>
<dbReference type="InterPro" id="IPR050219">
    <property type="entry name" value="DnaG_primase"/>
</dbReference>
<feature type="compositionally biased region" description="Acidic residues" evidence="10">
    <location>
        <begin position="417"/>
        <end position="432"/>
    </location>
</feature>
<comment type="caution">
    <text evidence="12">The sequence shown here is derived from an EMBL/GenBank/DDBJ whole genome shotgun (WGS) entry which is preliminary data.</text>
</comment>
<keyword evidence="6" id="KW-0479">Metal-binding</keyword>
<reference evidence="12 13" key="1">
    <citation type="journal article" date="2014" name="PLoS Genet.">
        <title>Phylogenetically driven sequencing of extremely halophilic archaea reveals strategies for static and dynamic osmo-response.</title>
        <authorList>
            <person name="Becker E.A."/>
            <person name="Seitzer P.M."/>
            <person name="Tritt A."/>
            <person name="Larsen D."/>
            <person name="Krusor M."/>
            <person name="Yao A.I."/>
            <person name="Wu D."/>
            <person name="Madern D."/>
            <person name="Eisen J.A."/>
            <person name="Darling A.E."/>
            <person name="Facciotti M.T."/>
        </authorList>
    </citation>
    <scope>NUCLEOTIDE SEQUENCE [LARGE SCALE GENOMIC DNA]</scope>
    <source>
        <strain evidence="12 13">JCM 14624</strain>
    </source>
</reference>
<evidence type="ECO:0000259" key="11">
    <source>
        <dbReference type="PROSITE" id="PS50880"/>
    </source>
</evidence>
<evidence type="ECO:0000256" key="6">
    <source>
        <dbReference type="ARBA" id="ARBA00022723"/>
    </source>
</evidence>
<dbReference type="GO" id="GO:0008143">
    <property type="term" value="F:poly(A) binding"/>
    <property type="evidence" value="ECO:0007669"/>
    <property type="project" value="InterPro"/>
</dbReference>
<keyword evidence="8 9" id="KW-0804">Transcription</keyword>
<feature type="region of interest" description="Disordered" evidence="10">
    <location>
        <begin position="259"/>
        <end position="437"/>
    </location>
</feature>
<feature type="domain" description="Toprim" evidence="11">
    <location>
        <begin position="167"/>
        <end position="253"/>
    </location>
</feature>